<evidence type="ECO:0000256" key="4">
    <source>
        <dbReference type="ARBA" id="ARBA00023125"/>
    </source>
</evidence>
<evidence type="ECO:0000256" key="1">
    <source>
        <dbReference type="ARBA" id="ARBA00010641"/>
    </source>
</evidence>
<accession>A0A9D1NWE6</accession>
<evidence type="ECO:0000256" key="2">
    <source>
        <dbReference type="ARBA" id="ARBA00023015"/>
    </source>
</evidence>
<sequence length="153" mass="17987">MLEQFYRNCRAGLIGWCTAMTQDPVLAEDLVQEAFLRAMDHLTVLENLSETQQKAWFYRTMKNLYLDRVRRGRFETVYEDFPETIQKMPEYDGIDWGILLSRLPGNEGIFFCMRYLEGYTSREIGEIFHMPPGTVRAQLSLARKHLKEALKPL</sequence>
<dbReference type="GO" id="GO:0006352">
    <property type="term" value="P:DNA-templated transcription initiation"/>
    <property type="evidence" value="ECO:0007669"/>
    <property type="project" value="InterPro"/>
</dbReference>
<keyword evidence="4" id="KW-0238">DNA-binding</keyword>
<dbReference type="Gene3D" id="1.10.1740.10">
    <property type="match status" value="1"/>
</dbReference>
<keyword evidence="5" id="KW-0804">Transcription</keyword>
<dbReference type="EMBL" id="DVON01000195">
    <property type="protein sequence ID" value="HIV13314.1"/>
    <property type="molecule type" value="Genomic_DNA"/>
</dbReference>
<evidence type="ECO:0000256" key="5">
    <source>
        <dbReference type="ARBA" id="ARBA00023163"/>
    </source>
</evidence>
<gene>
    <name evidence="8" type="ORF">IAA63_09285</name>
</gene>
<dbReference type="InterPro" id="IPR007627">
    <property type="entry name" value="RNA_pol_sigma70_r2"/>
</dbReference>
<evidence type="ECO:0000259" key="6">
    <source>
        <dbReference type="Pfam" id="PF04542"/>
    </source>
</evidence>
<feature type="domain" description="RNA polymerase sigma-70 region 2" evidence="6">
    <location>
        <begin position="6"/>
        <end position="73"/>
    </location>
</feature>
<feature type="domain" description="RNA polymerase sigma factor 70 region 4 type 2" evidence="7">
    <location>
        <begin position="99"/>
        <end position="146"/>
    </location>
</feature>
<dbReference type="InterPro" id="IPR013325">
    <property type="entry name" value="RNA_pol_sigma_r2"/>
</dbReference>
<dbReference type="InterPro" id="IPR013324">
    <property type="entry name" value="RNA_pol_sigma_r3/r4-like"/>
</dbReference>
<dbReference type="PANTHER" id="PTHR43133">
    <property type="entry name" value="RNA POLYMERASE ECF-TYPE SIGMA FACTO"/>
    <property type="match status" value="1"/>
</dbReference>
<dbReference type="InterPro" id="IPR014284">
    <property type="entry name" value="RNA_pol_sigma-70_dom"/>
</dbReference>
<reference evidence="8" key="1">
    <citation type="submission" date="2020-10" db="EMBL/GenBank/DDBJ databases">
        <authorList>
            <person name="Gilroy R."/>
        </authorList>
    </citation>
    <scope>NUCLEOTIDE SEQUENCE</scope>
    <source>
        <strain evidence="8">ChiBcec2-4451</strain>
    </source>
</reference>
<keyword evidence="2" id="KW-0805">Transcription regulation</keyword>
<evidence type="ECO:0000256" key="3">
    <source>
        <dbReference type="ARBA" id="ARBA00023082"/>
    </source>
</evidence>
<evidence type="ECO:0000313" key="9">
    <source>
        <dbReference type="Proteomes" id="UP000886723"/>
    </source>
</evidence>
<name>A0A9D1NWE6_9FIRM</name>
<dbReference type="PANTHER" id="PTHR43133:SF8">
    <property type="entry name" value="RNA POLYMERASE SIGMA FACTOR HI_1459-RELATED"/>
    <property type="match status" value="1"/>
</dbReference>
<dbReference type="InterPro" id="IPR039425">
    <property type="entry name" value="RNA_pol_sigma-70-like"/>
</dbReference>
<dbReference type="GO" id="GO:0003677">
    <property type="term" value="F:DNA binding"/>
    <property type="evidence" value="ECO:0007669"/>
    <property type="project" value="UniProtKB-KW"/>
</dbReference>
<comment type="caution">
    <text evidence="8">The sequence shown here is derived from an EMBL/GenBank/DDBJ whole genome shotgun (WGS) entry which is preliminary data.</text>
</comment>
<dbReference type="Proteomes" id="UP000886723">
    <property type="component" value="Unassembled WGS sequence"/>
</dbReference>
<dbReference type="Pfam" id="PF08281">
    <property type="entry name" value="Sigma70_r4_2"/>
    <property type="match status" value="1"/>
</dbReference>
<proteinExistence type="inferred from homology"/>
<evidence type="ECO:0000259" key="7">
    <source>
        <dbReference type="Pfam" id="PF08281"/>
    </source>
</evidence>
<dbReference type="GO" id="GO:0016987">
    <property type="term" value="F:sigma factor activity"/>
    <property type="evidence" value="ECO:0007669"/>
    <property type="project" value="UniProtKB-KW"/>
</dbReference>
<dbReference type="SUPFAM" id="SSF88946">
    <property type="entry name" value="Sigma2 domain of RNA polymerase sigma factors"/>
    <property type="match status" value="1"/>
</dbReference>
<dbReference type="Pfam" id="PF04542">
    <property type="entry name" value="Sigma70_r2"/>
    <property type="match status" value="1"/>
</dbReference>
<dbReference type="InterPro" id="IPR036388">
    <property type="entry name" value="WH-like_DNA-bd_sf"/>
</dbReference>
<evidence type="ECO:0000313" key="8">
    <source>
        <dbReference type="EMBL" id="HIV13314.1"/>
    </source>
</evidence>
<reference evidence="8" key="2">
    <citation type="journal article" date="2021" name="PeerJ">
        <title>Extensive microbial diversity within the chicken gut microbiome revealed by metagenomics and culture.</title>
        <authorList>
            <person name="Gilroy R."/>
            <person name="Ravi A."/>
            <person name="Getino M."/>
            <person name="Pursley I."/>
            <person name="Horton D.L."/>
            <person name="Alikhan N.F."/>
            <person name="Baker D."/>
            <person name="Gharbi K."/>
            <person name="Hall N."/>
            <person name="Watson M."/>
            <person name="Adriaenssens E.M."/>
            <person name="Foster-Nyarko E."/>
            <person name="Jarju S."/>
            <person name="Secka A."/>
            <person name="Antonio M."/>
            <person name="Oren A."/>
            <person name="Chaudhuri R.R."/>
            <person name="La Ragione R."/>
            <person name="Hildebrand F."/>
            <person name="Pallen M.J."/>
        </authorList>
    </citation>
    <scope>NUCLEOTIDE SEQUENCE</scope>
    <source>
        <strain evidence="8">ChiBcec2-4451</strain>
    </source>
</reference>
<dbReference type="AlphaFoldDB" id="A0A9D1NWE6"/>
<comment type="similarity">
    <text evidence="1">Belongs to the sigma-70 factor family. ECF subfamily.</text>
</comment>
<dbReference type="SUPFAM" id="SSF88659">
    <property type="entry name" value="Sigma3 and sigma4 domains of RNA polymerase sigma factors"/>
    <property type="match status" value="1"/>
</dbReference>
<protein>
    <submittedName>
        <fullName evidence="8">RNA polymerase sigma factor</fullName>
    </submittedName>
</protein>
<keyword evidence="3" id="KW-0731">Sigma factor</keyword>
<dbReference type="Gene3D" id="1.10.10.10">
    <property type="entry name" value="Winged helix-like DNA-binding domain superfamily/Winged helix DNA-binding domain"/>
    <property type="match status" value="1"/>
</dbReference>
<dbReference type="NCBIfam" id="TIGR02937">
    <property type="entry name" value="sigma70-ECF"/>
    <property type="match status" value="1"/>
</dbReference>
<organism evidence="8 9">
    <name type="scientific">Candidatus Pullilachnospira stercoravium</name>
    <dbReference type="NCBI Taxonomy" id="2840913"/>
    <lineage>
        <taxon>Bacteria</taxon>
        <taxon>Bacillati</taxon>
        <taxon>Bacillota</taxon>
        <taxon>Clostridia</taxon>
        <taxon>Lachnospirales</taxon>
        <taxon>Lachnospiraceae</taxon>
        <taxon>Lachnospiraceae incertae sedis</taxon>
        <taxon>Candidatus Pullilachnospira</taxon>
    </lineage>
</organism>
<dbReference type="InterPro" id="IPR013249">
    <property type="entry name" value="RNA_pol_sigma70_r4_t2"/>
</dbReference>